<evidence type="ECO:0000313" key="2">
    <source>
        <dbReference type="EMBL" id="ABK60737.1"/>
    </source>
</evidence>
<organism evidence="2 3">
    <name type="scientific">Clostridium novyi (strain NT)</name>
    <dbReference type="NCBI Taxonomy" id="386415"/>
    <lineage>
        <taxon>Bacteria</taxon>
        <taxon>Bacillati</taxon>
        <taxon>Bacillota</taxon>
        <taxon>Clostridia</taxon>
        <taxon>Eubacteriales</taxon>
        <taxon>Clostridiaceae</taxon>
        <taxon>Clostridium</taxon>
    </lineage>
</organism>
<evidence type="ECO:0000313" key="3">
    <source>
        <dbReference type="Proteomes" id="UP000008220"/>
    </source>
</evidence>
<dbReference type="RefSeq" id="WP_011723138.1">
    <property type="nucleotide sequence ID" value="NC_008593.1"/>
</dbReference>
<dbReference type="EMBL" id="CP000382">
    <property type="protein sequence ID" value="ABK60737.1"/>
    <property type="molecule type" value="Genomic_DNA"/>
</dbReference>
<keyword evidence="1" id="KW-0812">Transmembrane</keyword>
<keyword evidence="1" id="KW-0472">Membrane</keyword>
<dbReference type="Proteomes" id="UP000008220">
    <property type="component" value="Chromosome"/>
</dbReference>
<feature type="transmembrane region" description="Helical" evidence="1">
    <location>
        <begin position="16"/>
        <end position="35"/>
    </location>
</feature>
<proteinExistence type="predicted"/>
<dbReference type="AlphaFoldDB" id="A0Q3F8"/>
<dbReference type="eggNOG" id="ENOG50326ZN">
    <property type="taxonomic scope" value="Bacteria"/>
</dbReference>
<dbReference type="STRING" id="386415.NT01CX_0694"/>
<accession>A0Q3F8</accession>
<sequence>MDHPSRSKKDKQISKVLTVLVILFISFIIFIYIQFQPTKTKIKMVTSQNETFIVYETCDIWRDDCYYKLYEKAPGKILDKKIPVIKNEPYSSHGKLTKDDFFYSFTKYRYNNKEVRVYSGKDNSCYIFKIEGSSNYIYCTERDILYSYLHNDYSEYQYLVPIYMSRLKNPKENTIYYISAVLLALDATESFPIITKNINNIQYKEIRDSILKYINDYPNSKKTKHDLISKMFYL</sequence>
<protein>
    <submittedName>
        <fullName evidence="2">Uncharacterized protein</fullName>
    </submittedName>
</protein>
<gene>
    <name evidence="2" type="ordered locus">NT01CX_0694</name>
</gene>
<dbReference type="HOGENOM" id="CLU_1198119_0_0_9"/>
<dbReference type="PATRIC" id="fig|386415.7.peg.2198"/>
<keyword evidence="3" id="KW-1185">Reference proteome</keyword>
<evidence type="ECO:0000256" key="1">
    <source>
        <dbReference type="SAM" id="Phobius"/>
    </source>
</evidence>
<dbReference type="KEGG" id="cno:NT01CX_0694"/>
<reference evidence="2 3" key="1">
    <citation type="journal article" date="2006" name="Nat. Biotechnol.">
        <title>The genome and transcriptomes of the anti-tumor agent Clostridium novyi-NT.</title>
        <authorList>
            <person name="Bettegowda C."/>
            <person name="Huang X."/>
            <person name="Lin J."/>
            <person name="Cheong I."/>
            <person name="Kohli M."/>
            <person name="Szabo S.A."/>
            <person name="Zhang X."/>
            <person name="Diaz L.A. Jr."/>
            <person name="Velculescu V.E."/>
            <person name="Parmigiani G."/>
            <person name="Kinzler K.W."/>
            <person name="Vogelstein B."/>
            <person name="Zhou S."/>
        </authorList>
    </citation>
    <scope>NUCLEOTIDE SEQUENCE [LARGE SCALE GENOMIC DNA]</scope>
    <source>
        <strain evidence="2 3">NT</strain>
    </source>
</reference>
<name>A0Q3F8_CLONN</name>
<keyword evidence="1" id="KW-1133">Transmembrane helix</keyword>